<dbReference type="InterPro" id="IPR011268">
    <property type="entry name" value="Purine_phosphorylase"/>
</dbReference>
<dbReference type="SUPFAM" id="SSF53167">
    <property type="entry name" value="Purine and uridine phosphorylases"/>
    <property type="match status" value="1"/>
</dbReference>
<dbReference type="GO" id="GO:0004731">
    <property type="term" value="F:purine-nucleoside phosphorylase activity"/>
    <property type="evidence" value="ECO:0007669"/>
    <property type="project" value="UniProtKB-EC"/>
</dbReference>
<comment type="pathway">
    <text evidence="1 9">Purine metabolism; purine nucleoside salvage.</text>
</comment>
<dbReference type="GO" id="GO:0005737">
    <property type="term" value="C:cytoplasm"/>
    <property type="evidence" value="ECO:0007669"/>
    <property type="project" value="TreeGrafter"/>
</dbReference>
<evidence type="ECO:0000256" key="7">
    <source>
        <dbReference type="ARBA" id="ARBA00022679"/>
    </source>
</evidence>
<dbReference type="CDD" id="cd09009">
    <property type="entry name" value="PNP-EcPNPII_like"/>
    <property type="match status" value="1"/>
</dbReference>
<dbReference type="Gene3D" id="3.40.50.1580">
    <property type="entry name" value="Nucleoside phosphorylase domain"/>
    <property type="match status" value="1"/>
</dbReference>
<comment type="subunit">
    <text evidence="3">Homotrimer.</text>
</comment>
<dbReference type="Pfam" id="PF01048">
    <property type="entry name" value="PNP_UDP_1"/>
    <property type="match status" value="1"/>
</dbReference>
<evidence type="ECO:0000313" key="12">
    <source>
        <dbReference type="Proteomes" id="UP000594800"/>
    </source>
</evidence>
<name>A0A7S9QEF0_9RHOB</name>
<accession>A0A7S9QEF0</accession>
<feature type="domain" description="Nucleoside phosphorylase" evidence="10">
    <location>
        <begin position="25"/>
        <end position="260"/>
    </location>
</feature>
<evidence type="ECO:0000259" key="10">
    <source>
        <dbReference type="Pfam" id="PF01048"/>
    </source>
</evidence>
<dbReference type="NCBIfam" id="TIGR01697">
    <property type="entry name" value="PNPH-PUNA-XAPA"/>
    <property type="match status" value="1"/>
</dbReference>
<sequence>MNLDAVRARIGEAPVALGMILGSGLGAMADEMEEAQRISFDEIEGMPQSGVSGHAGALVVGQLEGVRCAILSGRVHYYEQGHAAAMRPALELLKGIGAASVLLTNSAGSTREEMPPGSLMALSDHINFSGLNPLIGDTGDERFVGMVNAYAPALRDRLHAAARAEEITLHDGVYAWFSGPSFETPAEIRMIRTLGADAVGMSTVPETILARRIGLEVAAISCITNFGAGMTDINNSHAETLEESAKARAGFIRLVRAYVRSFA</sequence>
<evidence type="ECO:0000256" key="2">
    <source>
        <dbReference type="ARBA" id="ARBA00006751"/>
    </source>
</evidence>
<evidence type="ECO:0000256" key="4">
    <source>
        <dbReference type="ARBA" id="ARBA00011886"/>
    </source>
</evidence>
<dbReference type="NCBIfam" id="TIGR01698">
    <property type="entry name" value="PUNP"/>
    <property type="match status" value="1"/>
</dbReference>
<keyword evidence="12" id="KW-1185">Reference proteome</keyword>
<dbReference type="Proteomes" id="UP000594800">
    <property type="component" value="Chromosome"/>
</dbReference>
<evidence type="ECO:0000256" key="5">
    <source>
        <dbReference type="ARBA" id="ARBA00013834"/>
    </source>
</evidence>
<dbReference type="AlphaFoldDB" id="A0A7S9QEF0"/>
<keyword evidence="7 9" id="KW-0808">Transferase</keyword>
<dbReference type="InterPro" id="IPR000845">
    <property type="entry name" value="Nucleoside_phosphorylase_d"/>
</dbReference>
<dbReference type="GO" id="GO:0009116">
    <property type="term" value="P:nucleoside metabolic process"/>
    <property type="evidence" value="ECO:0007669"/>
    <property type="project" value="InterPro"/>
</dbReference>
<comment type="similarity">
    <text evidence="2 9">Belongs to the PNP/MTAP phosphorylase family.</text>
</comment>
<dbReference type="RefSeq" id="WP_196104315.1">
    <property type="nucleotide sequence ID" value="NZ_CP064942.1"/>
</dbReference>
<dbReference type="EC" id="2.4.2.1" evidence="4 9"/>
<dbReference type="NCBIfam" id="NF006054">
    <property type="entry name" value="PRK08202.1"/>
    <property type="match status" value="1"/>
</dbReference>
<comment type="function">
    <text evidence="9">The purine nucleoside phosphorylases catalyze the phosphorolytic breakdown of the N-glycosidic bond in the beta-(deoxy)ribonucleoside molecules, with the formation of the corresponding free purine bases and pentose-1-phosphate.</text>
</comment>
<dbReference type="InterPro" id="IPR035994">
    <property type="entry name" value="Nucleoside_phosphorylase_sf"/>
</dbReference>
<dbReference type="PIRSF" id="PIRSF000477">
    <property type="entry name" value="PurNPase"/>
    <property type="match status" value="1"/>
</dbReference>
<organism evidence="11 12">
    <name type="scientific">Pontivivens ytuae</name>
    <dbReference type="NCBI Taxonomy" id="2789856"/>
    <lineage>
        <taxon>Bacteria</taxon>
        <taxon>Pseudomonadati</taxon>
        <taxon>Pseudomonadota</taxon>
        <taxon>Alphaproteobacteria</taxon>
        <taxon>Rhodobacterales</taxon>
        <taxon>Paracoccaceae</taxon>
        <taxon>Pontivivens</taxon>
    </lineage>
</organism>
<dbReference type="PANTHER" id="PTHR11904:SF9">
    <property type="entry name" value="PURINE NUCLEOSIDE PHOSPHORYLASE-RELATED"/>
    <property type="match status" value="1"/>
</dbReference>
<dbReference type="UniPathway" id="UPA00606"/>
<reference evidence="11 12" key="1">
    <citation type="submission" date="2020-11" db="EMBL/GenBank/DDBJ databases">
        <title>Description of Pontivivens ytuae sp. nov. isolated from deep sea sediment of Mariana Trench.</title>
        <authorList>
            <person name="Wang Z."/>
            <person name="Sun Q.-L."/>
            <person name="Xu X.-D."/>
            <person name="Tang Y.-Z."/>
            <person name="Zhang J."/>
        </authorList>
    </citation>
    <scope>NUCLEOTIDE SEQUENCE [LARGE SCALE GENOMIC DNA]</scope>
    <source>
        <strain evidence="11 12">MT2928</strain>
    </source>
</reference>
<evidence type="ECO:0000256" key="3">
    <source>
        <dbReference type="ARBA" id="ARBA00011233"/>
    </source>
</evidence>
<protein>
    <recommendedName>
        <fullName evidence="5 9">Purine nucleoside phosphorylase</fullName>
        <ecNumber evidence="4 9">2.4.2.1</ecNumber>
    </recommendedName>
    <alternativeName>
        <fullName evidence="8 9">Inosine-guanosine phosphorylase</fullName>
    </alternativeName>
</protein>
<evidence type="ECO:0000256" key="6">
    <source>
        <dbReference type="ARBA" id="ARBA00022676"/>
    </source>
</evidence>
<proteinExistence type="inferred from homology"/>
<keyword evidence="6 9" id="KW-0328">Glycosyltransferase</keyword>
<dbReference type="EMBL" id="CP064942">
    <property type="protein sequence ID" value="QPH55116.1"/>
    <property type="molecule type" value="Genomic_DNA"/>
</dbReference>
<dbReference type="KEGG" id="poz:I0K15_05050"/>
<evidence type="ECO:0000313" key="11">
    <source>
        <dbReference type="EMBL" id="QPH55116.1"/>
    </source>
</evidence>
<evidence type="ECO:0000256" key="1">
    <source>
        <dbReference type="ARBA" id="ARBA00005058"/>
    </source>
</evidence>
<evidence type="ECO:0000256" key="8">
    <source>
        <dbReference type="ARBA" id="ARBA00031036"/>
    </source>
</evidence>
<evidence type="ECO:0000256" key="9">
    <source>
        <dbReference type="PIRNR" id="PIRNR000477"/>
    </source>
</evidence>
<gene>
    <name evidence="11" type="ORF">I0K15_05050</name>
</gene>
<dbReference type="PANTHER" id="PTHR11904">
    <property type="entry name" value="METHYLTHIOADENOSINE/PURINE NUCLEOSIDE PHOSPHORYLASE"/>
    <property type="match status" value="1"/>
</dbReference>
<dbReference type="InterPro" id="IPR011269">
    <property type="entry name" value="PUNP"/>
</dbReference>